<dbReference type="GO" id="GO:0005829">
    <property type="term" value="C:cytosol"/>
    <property type="evidence" value="ECO:0007669"/>
    <property type="project" value="TreeGrafter"/>
</dbReference>
<dbReference type="SMART" id="SM00448">
    <property type="entry name" value="REC"/>
    <property type="match status" value="1"/>
</dbReference>
<keyword evidence="2" id="KW-0597">Phosphoprotein</keyword>
<dbReference type="EMBL" id="ARYJ01000009">
    <property type="protein sequence ID" value="KCZ87255.1"/>
    <property type="molecule type" value="Genomic_DNA"/>
</dbReference>
<gene>
    <name evidence="6" type="ORF">HJA_13675</name>
</gene>
<evidence type="ECO:0000313" key="6">
    <source>
        <dbReference type="EMBL" id="KCZ87255.1"/>
    </source>
</evidence>
<dbReference type="GO" id="GO:0032993">
    <property type="term" value="C:protein-DNA complex"/>
    <property type="evidence" value="ECO:0007669"/>
    <property type="project" value="TreeGrafter"/>
</dbReference>
<evidence type="ECO:0000256" key="2">
    <source>
        <dbReference type="PROSITE-ProRule" id="PRU00169"/>
    </source>
</evidence>
<evidence type="ECO:0000259" key="5">
    <source>
        <dbReference type="PROSITE" id="PS51755"/>
    </source>
</evidence>
<feature type="domain" description="OmpR/PhoB-type" evidence="5">
    <location>
        <begin position="122"/>
        <end position="220"/>
    </location>
</feature>
<sequence length="224" mass="24330">MRTLIIEDNRELANLLSERLGARGIDSDIAGGIAEADDHMAVGQFDVIMLDLGLPDGDGIDWLRGLPADRPPVLILSARSTLDDRVTGLDTGADDYLVKPAEVEEIAARLRALIRRPGRRDPVVLTVGEVTFDTTSRQAELAGRPLSIGRKEADFLEILLRNAGKVVPRERIEGALYSAVDPVTPNALEAVASRLRRRFAEAGENDILHTVRGVGYLFGNRGTS</sequence>
<name>A0A059F9I1_9PROT</name>
<dbReference type="PATRIC" id="fig|1280952.3.peg.2737"/>
<dbReference type="Gene3D" id="3.40.50.2300">
    <property type="match status" value="1"/>
</dbReference>
<dbReference type="RefSeq" id="WP_035583251.1">
    <property type="nucleotide sequence ID" value="NZ_ARYJ01000009.1"/>
</dbReference>
<feature type="domain" description="Response regulatory" evidence="4">
    <location>
        <begin position="2"/>
        <end position="114"/>
    </location>
</feature>
<dbReference type="PANTHER" id="PTHR48111:SF36">
    <property type="entry name" value="TRANSCRIPTIONAL REGULATORY PROTEIN CUTR"/>
    <property type="match status" value="1"/>
</dbReference>
<dbReference type="Proteomes" id="UP000024816">
    <property type="component" value="Unassembled WGS sequence"/>
</dbReference>
<dbReference type="InterPro" id="IPR039420">
    <property type="entry name" value="WalR-like"/>
</dbReference>
<evidence type="ECO:0000256" key="1">
    <source>
        <dbReference type="ARBA" id="ARBA00023125"/>
    </source>
</evidence>
<dbReference type="SMART" id="SM00862">
    <property type="entry name" value="Trans_reg_C"/>
    <property type="match status" value="1"/>
</dbReference>
<evidence type="ECO:0000259" key="4">
    <source>
        <dbReference type="PROSITE" id="PS50110"/>
    </source>
</evidence>
<dbReference type="Pfam" id="PF00486">
    <property type="entry name" value="Trans_reg_C"/>
    <property type="match status" value="1"/>
</dbReference>
<dbReference type="InterPro" id="IPR001789">
    <property type="entry name" value="Sig_transdc_resp-reg_receiver"/>
</dbReference>
<reference evidence="6 7" key="1">
    <citation type="journal article" date="2014" name="Antonie Van Leeuwenhoek">
        <title>Hyphomonas beringensis sp. nov. and Hyphomonas chukchiensis sp. nov., isolated from surface seawater of the Bering Sea and Chukchi Sea.</title>
        <authorList>
            <person name="Li C."/>
            <person name="Lai Q."/>
            <person name="Li G."/>
            <person name="Dong C."/>
            <person name="Wang J."/>
            <person name="Liao Y."/>
            <person name="Shao Z."/>
        </authorList>
    </citation>
    <scope>NUCLEOTIDE SEQUENCE [LARGE SCALE GENOMIC DNA]</scope>
    <source>
        <strain evidence="6 7">VP2</strain>
    </source>
</reference>
<keyword evidence="7" id="KW-1185">Reference proteome</keyword>
<dbReference type="Gene3D" id="1.10.10.10">
    <property type="entry name" value="Winged helix-like DNA-binding domain superfamily/Winged helix DNA-binding domain"/>
    <property type="match status" value="1"/>
</dbReference>
<dbReference type="PROSITE" id="PS50110">
    <property type="entry name" value="RESPONSE_REGULATORY"/>
    <property type="match status" value="1"/>
</dbReference>
<dbReference type="InterPro" id="IPR001867">
    <property type="entry name" value="OmpR/PhoB-type_DNA-bd"/>
</dbReference>
<dbReference type="PANTHER" id="PTHR48111">
    <property type="entry name" value="REGULATOR OF RPOS"/>
    <property type="match status" value="1"/>
</dbReference>
<dbReference type="PROSITE" id="PS51755">
    <property type="entry name" value="OMPR_PHOB"/>
    <property type="match status" value="1"/>
</dbReference>
<dbReference type="STRING" id="1280952.HJA_13675"/>
<dbReference type="Pfam" id="PF00072">
    <property type="entry name" value="Response_reg"/>
    <property type="match status" value="1"/>
</dbReference>
<organism evidence="6 7">
    <name type="scientific">Hyphomonas jannaschiana VP2</name>
    <dbReference type="NCBI Taxonomy" id="1280952"/>
    <lineage>
        <taxon>Bacteria</taxon>
        <taxon>Pseudomonadati</taxon>
        <taxon>Pseudomonadota</taxon>
        <taxon>Alphaproteobacteria</taxon>
        <taxon>Hyphomonadales</taxon>
        <taxon>Hyphomonadaceae</taxon>
        <taxon>Hyphomonas</taxon>
    </lineage>
</organism>
<dbReference type="GO" id="GO:0006355">
    <property type="term" value="P:regulation of DNA-templated transcription"/>
    <property type="evidence" value="ECO:0007669"/>
    <property type="project" value="InterPro"/>
</dbReference>
<dbReference type="Gene3D" id="6.10.250.690">
    <property type="match status" value="1"/>
</dbReference>
<dbReference type="InterPro" id="IPR011006">
    <property type="entry name" value="CheY-like_superfamily"/>
</dbReference>
<keyword evidence="1 3" id="KW-0238">DNA-binding</keyword>
<dbReference type="GO" id="GO:0000976">
    <property type="term" value="F:transcription cis-regulatory region binding"/>
    <property type="evidence" value="ECO:0007669"/>
    <property type="project" value="TreeGrafter"/>
</dbReference>
<dbReference type="GO" id="GO:0000156">
    <property type="term" value="F:phosphorelay response regulator activity"/>
    <property type="evidence" value="ECO:0007669"/>
    <property type="project" value="TreeGrafter"/>
</dbReference>
<proteinExistence type="predicted"/>
<feature type="DNA-binding region" description="OmpR/PhoB-type" evidence="3">
    <location>
        <begin position="122"/>
        <end position="220"/>
    </location>
</feature>
<accession>A0A059F9I1</accession>
<evidence type="ECO:0000313" key="7">
    <source>
        <dbReference type="Proteomes" id="UP000024816"/>
    </source>
</evidence>
<comment type="caution">
    <text evidence="6">The sequence shown here is derived from an EMBL/GenBank/DDBJ whole genome shotgun (WGS) entry which is preliminary data.</text>
</comment>
<protein>
    <submittedName>
        <fullName evidence="6">Two component transcriptional regulator</fullName>
    </submittedName>
</protein>
<evidence type="ECO:0000256" key="3">
    <source>
        <dbReference type="PROSITE-ProRule" id="PRU01091"/>
    </source>
</evidence>
<dbReference type="InterPro" id="IPR036388">
    <property type="entry name" value="WH-like_DNA-bd_sf"/>
</dbReference>
<dbReference type="OrthoDB" id="7191169at2"/>
<dbReference type="SUPFAM" id="SSF52172">
    <property type="entry name" value="CheY-like"/>
    <property type="match status" value="1"/>
</dbReference>
<dbReference type="eggNOG" id="COG0745">
    <property type="taxonomic scope" value="Bacteria"/>
</dbReference>
<feature type="modified residue" description="4-aspartylphosphate" evidence="2">
    <location>
        <position position="51"/>
    </location>
</feature>
<dbReference type="CDD" id="cd00383">
    <property type="entry name" value="trans_reg_C"/>
    <property type="match status" value="1"/>
</dbReference>
<dbReference type="AlphaFoldDB" id="A0A059F9I1"/>